<comment type="cofactor">
    <cofactor evidence="1 11">
        <name>FAD</name>
        <dbReference type="ChEBI" id="CHEBI:57692"/>
    </cofactor>
</comment>
<dbReference type="SUPFAM" id="SSF51905">
    <property type="entry name" value="FAD/NAD(P)-binding domain"/>
    <property type="match status" value="1"/>
</dbReference>
<dbReference type="FunFam" id="3.50.50.60:FF:000021">
    <property type="entry name" value="Ubiquinone biosynthesis monooxygenase COQ6"/>
    <property type="match status" value="1"/>
</dbReference>
<dbReference type="AlphaFoldDB" id="A0A7D0JR51"/>
<protein>
    <recommendedName>
        <fullName evidence="11">Ubiquinone biosynthesis monooxygenase COQ6, mitochondrial</fullName>
        <ecNumber evidence="11">1.14.15.45</ecNumber>
    </recommendedName>
    <alternativeName>
        <fullName evidence="11">2-methoxy-6-polyprenolphenol 4-hydroxylase</fullName>
        <ecNumber evidence="11">1.14.15.46</ecNumber>
    </alternativeName>
</protein>
<keyword evidence="8 11" id="KW-0503">Monooxygenase</keyword>
<gene>
    <name evidence="11 14" type="primary">COQ6</name>
</gene>
<keyword evidence="14" id="KW-0830">Ubiquinone</keyword>
<dbReference type="UniPathway" id="UPA00232"/>
<sequence length="497" mass="54254">MIRTSTRQVVFHRHAWKSAKRTLCSGAEAKSPGASIEQGTADKQRSESNLPVHDVAIVGGGMVGMALACSLAKMPLTNHLNVAIIDSNPALQSGQSIKKEDPPDPRVSTVTPATKALFKDVGAWKYVEENRHAYFDKMQVWDYTGLGYTRYHAKDVNKEVLGCVVENKVLHKSLLSCLQDSGSQHKLYPLRLSSMNLEPASASSSRGSLAKLELSDGNSLYAKLVVGADGSKSRVKELAGISSTGWKYSQNAIICTVEHMEENRCAWQRFLPNGPKFALLPVGDKFSNIVWTMDPEESLNRKSMSDVDFVREVNRALDNGYGPRPKSQSFGGASVFSWLTTKTAVSANDCFEIPPKITKLASERMVFPLSLKHANSYATKRVVLIGDAAHTVHPLAGQGVNMGFGDAFSLSNVLAEGIAVGSDIGEVSLLRRYELDRKPVNLTMMAILDGFQKAYSADFGPFNVLRAAAFQGAQHLSPLKRNIISYASGEHRFPLFS</sequence>
<comment type="subcellular location">
    <subcellularLocation>
        <location evidence="11">Mitochondrion inner membrane</location>
        <topology evidence="11">Peripheral membrane protein</topology>
        <orientation evidence="11">Matrix side</orientation>
    </subcellularLocation>
</comment>
<evidence type="ECO:0000256" key="2">
    <source>
        <dbReference type="ARBA" id="ARBA00005349"/>
    </source>
</evidence>
<dbReference type="InterPro" id="IPR002938">
    <property type="entry name" value="FAD-bd"/>
</dbReference>
<name>A0A7D0JR51_SALMI</name>
<dbReference type="InterPro" id="IPR036188">
    <property type="entry name" value="FAD/NAD-bd_sf"/>
</dbReference>
<keyword evidence="3 11" id="KW-0285">Flavoprotein</keyword>
<keyword evidence="9 11" id="KW-0496">Mitochondrion</keyword>
<comment type="similarity">
    <text evidence="2 11">Belongs to the UbiH/COQ6 family.</text>
</comment>
<accession>A0A7D0JR51</accession>
<comment type="pathway">
    <text evidence="11">Cofactor biosynthesis; ubiquinone biosynthesis.</text>
</comment>
<dbReference type="InterPro" id="IPR051205">
    <property type="entry name" value="UbiH/COQ6_monooxygenase"/>
</dbReference>
<dbReference type="Pfam" id="PF01494">
    <property type="entry name" value="FAD_binding_3"/>
    <property type="match status" value="2"/>
</dbReference>
<feature type="domain" description="FAD-binding" evidence="13">
    <location>
        <begin position="363"/>
        <end position="442"/>
    </location>
</feature>
<dbReference type="GO" id="GO:0071949">
    <property type="term" value="F:FAD binding"/>
    <property type="evidence" value="ECO:0007669"/>
    <property type="project" value="InterPro"/>
</dbReference>
<evidence type="ECO:0000259" key="13">
    <source>
        <dbReference type="Pfam" id="PF01494"/>
    </source>
</evidence>
<proteinExistence type="evidence at transcript level"/>
<dbReference type="PROSITE" id="PS01304">
    <property type="entry name" value="UBIH"/>
    <property type="match status" value="1"/>
</dbReference>
<evidence type="ECO:0000256" key="3">
    <source>
        <dbReference type="ARBA" id="ARBA00022630"/>
    </source>
</evidence>
<keyword evidence="5 11" id="KW-0999">Mitochondrion inner membrane</keyword>
<dbReference type="EC" id="1.14.15.45" evidence="11"/>
<evidence type="ECO:0000313" key="14">
    <source>
        <dbReference type="EMBL" id="QFS80985.1"/>
    </source>
</evidence>
<dbReference type="InterPro" id="IPR010971">
    <property type="entry name" value="UbiH/COQ6"/>
</dbReference>
<dbReference type="GO" id="GO:0031314">
    <property type="term" value="C:extrinsic component of mitochondrial inner membrane"/>
    <property type="evidence" value="ECO:0007669"/>
    <property type="project" value="UniProtKB-UniRule"/>
</dbReference>
<evidence type="ECO:0000256" key="1">
    <source>
        <dbReference type="ARBA" id="ARBA00001974"/>
    </source>
</evidence>
<dbReference type="EMBL" id="MH707443">
    <property type="protein sequence ID" value="QFS80985.1"/>
    <property type="molecule type" value="mRNA"/>
</dbReference>
<comment type="catalytic activity">
    <reaction evidence="11">
        <text>a 4-hydroxy-3-(all-trans-polyprenyl)benzoate + 2 reduced [2Fe-2S]-[ferredoxin] + O2 + 2 H(+) = a 3,4-dihydroxy-5-(all-trans-polyprenyl)benzoate + 2 oxidized [2Fe-2S]-[ferredoxin] + H2O</text>
        <dbReference type="Rhea" id="RHEA:81195"/>
        <dbReference type="Rhea" id="RHEA-COMP:9514"/>
        <dbReference type="Rhea" id="RHEA-COMP:10000"/>
        <dbReference type="Rhea" id="RHEA-COMP:10001"/>
        <dbReference type="Rhea" id="RHEA-COMP:10930"/>
        <dbReference type="ChEBI" id="CHEBI:15377"/>
        <dbReference type="ChEBI" id="CHEBI:15378"/>
        <dbReference type="ChEBI" id="CHEBI:15379"/>
        <dbReference type="ChEBI" id="CHEBI:33737"/>
        <dbReference type="ChEBI" id="CHEBI:33738"/>
        <dbReference type="ChEBI" id="CHEBI:64694"/>
        <dbReference type="ChEBI" id="CHEBI:78396"/>
        <dbReference type="EC" id="1.14.15.45"/>
    </reaction>
</comment>
<evidence type="ECO:0000256" key="11">
    <source>
        <dbReference type="HAMAP-Rule" id="MF_03193"/>
    </source>
</evidence>
<evidence type="ECO:0000256" key="8">
    <source>
        <dbReference type="ARBA" id="ARBA00023033"/>
    </source>
</evidence>
<dbReference type="PANTHER" id="PTHR43876">
    <property type="entry name" value="UBIQUINONE BIOSYNTHESIS MONOOXYGENASE COQ6, MITOCHONDRIAL"/>
    <property type="match status" value="1"/>
</dbReference>
<evidence type="ECO:0000256" key="9">
    <source>
        <dbReference type="ARBA" id="ARBA00023128"/>
    </source>
</evidence>
<evidence type="ECO:0000256" key="12">
    <source>
        <dbReference type="SAM" id="MobiDB-lite"/>
    </source>
</evidence>
<dbReference type="Gene3D" id="3.50.50.60">
    <property type="entry name" value="FAD/NAD(P)-binding domain"/>
    <property type="match status" value="2"/>
</dbReference>
<evidence type="ECO:0000256" key="4">
    <source>
        <dbReference type="ARBA" id="ARBA00022688"/>
    </source>
</evidence>
<evidence type="ECO:0000256" key="10">
    <source>
        <dbReference type="ARBA" id="ARBA00023136"/>
    </source>
</evidence>
<organism evidence="14">
    <name type="scientific">Salvia miltiorrhiza</name>
    <name type="common">Chinese sage</name>
    <dbReference type="NCBI Taxonomy" id="226208"/>
    <lineage>
        <taxon>Eukaryota</taxon>
        <taxon>Viridiplantae</taxon>
        <taxon>Streptophyta</taxon>
        <taxon>Embryophyta</taxon>
        <taxon>Tracheophyta</taxon>
        <taxon>Spermatophyta</taxon>
        <taxon>Magnoliopsida</taxon>
        <taxon>eudicotyledons</taxon>
        <taxon>Gunneridae</taxon>
        <taxon>Pentapetalae</taxon>
        <taxon>asterids</taxon>
        <taxon>lamiids</taxon>
        <taxon>Lamiales</taxon>
        <taxon>Lamiaceae</taxon>
        <taxon>Nepetoideae</taxon>
        <taxon>Mentheae</taxon>
        <taxon>Salviinae</taxon>
        <taxon>Salvia</taxon>
        <taxon>Salvia incertae sedis</taxon>
    </lineage>
</organism>
<feature type="domain" description="FAD-binding" evidence="13">
    <location>
        <begin position="54"/>
        <end position="318"/>
    </location>
</feature>
<dbReference type="InterPro" id="IPR018168">
    <property type="entry name" value="Ubi_Hdrlase_CS"/>
</dbReference>
<reference evidence="14" key="1">
    <citation type="submission" date="2018-07" db="EMBL/GenBank/DDBJ databases">
        <authorList>
            <person name="Liu M."/>
        </authorList>
    </citation>
    <scope>NUCLEOTIDE SEQUENCE</scope>
</reference>
<dbReference type="HAMAP" id="MF_03193">
    <property type="entry name" value="COQ6_monooxygenase"/>
    <property type="match status" value="1"/>
</dbReference>
<evidence type="ECO:0000256" key="5">
    <source>
        <dbReference type="ARBA" id="ARBA00022792"/>
    </source>
</evidence>
<dbReference type="NCBIfam" id="TIGR01988">
    <property type="entry name" value="Ubi-OHases"/>
    <property type="match status" value="1"/>
</dbReference>
<dbReference type="PANTHER" id="PTHR43876:SF7">
    <property type="entry name" value="UBIQUINONE BIOSYNTHESIS MONOOXYGENASE COQ6, MITOCHONDRIAL"/>
    <property type="match status" value="1"/>
</dbReference>
<evidence type="ECO:0000256" key="7">
    <source>
        <dbReference type="ARBA" id="ARBA00023002"/>
    </source>
</evidence>
<dbReference type="EC" id="1.14.15.46" evidence="11"/>
<dbReference type="GO" id="GO:0016123">
    <property type="term" value="P:xanthophyll biosynthetic process"/>
    <property type="evidence" value="ECO:0007669"/>
    <property type="project" value="TreeGrafter"/>
</dbReference>
<dbReference type="PRINTS" id="PR00420">
    <property type="entry name" value="RNGMNOXGNASE"/>
</dbReference>
<comment type="catalytic activity">
    <reaction evidence="11">
        <text>a 2-methoxy-6-(all-trans-polyprenyl)phenol + 2 reduced [2Fe-2S]-[ferredoxin] + O2 + 2 H(+) = a 2-methoxy-6-(all-trans-polyprenyl)benzene-1,4-diol + 2 oxidized [2Fe-2S]-[ferredoxin] + H2O</text>
        <dbReference type="Rhea" id="RHEA:81183"/>
        <dbReference type="Rhea" id="RHEA-COMP:9551"/>
        <dbReference type="Rhea" id="RHEA-COMP:10000"/>
        <dbReference type="Rhea" id="RHEA-COMP:10001"/>
        <dbReference type="Rhea" id="RHEA-COMP:10858"/>
        <dbReference type="ChEBI" id="CHEBI:15377"/>
        <dbReference type="ChEBI" id="CHEBI:15378"/>
        <dbReference type="ChEBI" id="CHEBI:15379"/>
        <dbReference type="ChEBI" id="CHEBI:33737"/>
        <dbReference type="ChEBI" id="CHEBI:33738"/>
        <dbReference type="ChEBI" id="CHEBI:62731"/>
        <dbReference type="ChEBI" id="CHEBI:84166"/>
        <dbReference type="EC" id="1.14.15.46"/>
    </reaction>
</comment>
<dbReference type="GO" id="GO:0120538">
    <property type="term" value="F:2-methoxy-6-polyprenolphenol 4-hydroxylase activity"/>
    <property type="evidence" value="ECO:0007669"/>
    <property type="project" value="UniProtKB-EC"/>
</dbReference>
<evidence type="ECO:0000256" key="6">
    <source>
        <dbReference type="ARBA" id="ARBA00022827"/>
    </source>
</evidence>
<keyword evidence="7 11" id="KW-0560">Oxidoreductase</keyword>
<keyword evidence="6 11" id="KW-0274">FAD</keyword>
<dbReference type="GO" id="GO:0016120">
    <property type="term" value="P:carotene biosynthetic process"/>
    <property type="evidence" value="ECO:0007669"/>
    <property type="project" value="TreeGrafter"/>
</dbReference>
<keyword evidence="10 11" id="KW-0472">Membrane</keyword>
<dbReference type="GO" id="GO:0016712">
    <property type="term" value="F:oxidoreductase activity, acting on paired donors, with incorporation or reduction of molecular oxygen, reduced flavin or flavoprotein as one donor, and incorporation of one atom of oxygen"/>
    <property type="evidence" value="ECO:0007669"/>
    <property type="project" value="UniProtKB-UniRule"/>
</dbReference>
<keyword evidence="4 11" id="KW-0831">Ubiquinone biosynthesis</keyword>
<comment type="function">
    <text evidence="11">FAD-dependent monooxygenase required for two non-consecutive steps during ubiquinone biosynthesis. Required for the C5-ring hydroxylation during ubiquinone biosynthesis by catalyzing the hydroxylation of 4-hydroxy-3-(all-trans-polyprenyl)benzoic acid to 3,4-dihydroxy-5-(all-trans-polyprenyl)benzoic acid. Also acts downstream of coq4, for the C1-hydroxylation during ubiquinone biosynthesis by catalyzing the hydroxylation of 2-methoxy-6-(all-trans-polyprenyl)phenol to 2-methoxy-6-(all-trans-polyprenyl)benzene-1,4-diol. The electrons required for the hydroxylation reaction are funneled indirectly to coq6 from NADPH via a ferredoxin/ferredoxin reductase system.</text>
</comment>
<comment type="subunit">
    <text evidence="11">Component of a multi-subunit COQ enzyme complex.</text>
</comment>
<dbReference type="InterPro" id="IPR000689">
    <property type="entry name" value="UbQ_mOase_COQ6"/>
</dbReference>
<dbReference type="GO" id="GO:0106364">
    <property type="term" value="F:4-hydroxy-3-all-trans-polyprenylbenzoate oxygenase activity"/>
    <property type="evidence" value="ECO:0007669"/>
    <property type="project" value="UniProtKB-EC"/>
</dbReference>
<feature type="region of interest" description="Disordered" evidence="12">
    <location>
        <begin position="27"/>
        <end position="48"/>
    </location>
</feature>